<keyword evidence="3" id="KW-0285">Flavoprotein</keyword>
<dbReference type="PROSITE" id="PS51387">
    <property type="entry name" value="FAD_PCMH"/>
    <property type="match status" value="1"/>
</dbReference>
<evidence type="ECO:0000256" key="3">
    <source>
        <dbReference type="ARBA" id="ARBA00022630"/>
    </source>
</evidence>
<dbReference type="SUPFAM" id="SSF56176">
    <property type="entry name" value="FAD-binding/transporter-associated domain-like"/>
    <property type="match status" value="1"/>
</dbReference>
<evidence type="ECO:0000256" key="1">
    <source>
        <dbReference type="ARBA" id="ARBA00001974"/>
    </source>
</evidence>
<evidence type="ECO:0000313" key="8">
    <source>
        <dbReference type="Proteomes" id="UP000653411"/>
    </source>
</evidence>
<reference evidence="7" key="1">
    <citation type="journal article" date="2014" name="Int. J. Syst. Evol. Microbiol.">
        <title>Complete genome sequence of Corynebacterium casei LMG S-19264T (=DSM 44701T), isolated from a smear-ripened cheese.</title>
        <authorList>
            <consortium name="US DOE Joint Genome Institute (JGI-PGF)"/>
            <person name="Walter F."/>
            <person name="Albersmeier A."/>
            <person name="Kalinowski J."/>
            <person name="Ruckert C."/>
        </authorList>
    </citation>
    <scope>NUCLEOTIDE SEQUENCE</scope>
    <source>
        <strain evidence="7">CGMCC 4.7110</strain>
    </source>
</reference>
<dbReference type="InterPro" id="IPR016166">
    <property type="entry name" value="FAD-bd_PCMH"/>
</dbReference>
<dbReference type="Gene3D" id="3.30.465.10">
    <property type="match status" value="1"/>
</dbReference>
<dbReference type="GO" id="GO:0016491">
    <property type="term" value="F:oxidoreductase activity"/>
    <property type="evidence" value="ECO:0007669"/>
    <property type="project" value="UniProtKB-KW"/>
</dbReference>
<dbReference type="InterPro" id="IPR036318">
    <property type="entry name" value="FAD-bd_PCMH-like_sf"/>
</dbReference>
<dbReference type="InterPro" id="IPR016169">
    <property type="entry name" value="FAD-bd_PCMH_sub2"/>
</dbReference>
<dbReference type="AlphaFoldDB" id="A0A918CPZ1"/>
<comment type="caution">
    <text evidence="7">The sequence shown here is derived from an EMBL/GenBank/DDBJ whole genome shotgun (WGS) entry which is preliminary data.</text>
</comment>
<keyword evidence="5" id="KW-0560">Oxidoreductase</keyword>
<dbReference type="Gene3D" id="3.40.462.20">
    <property type="match status" value="1"/>
</dbReference>
<dbReference type="EMBL" id="BMML01000004">
    <property type="protein sequence ID" value="GGN00258.1"/>
    <property type="molecule type" value="Genomic_DNA"/>
</dbReference>
<reference evidence="7" key="2">
    <citation type="submission" date="2020-09" db="EMBL/GenBank/DDBJ databases">
        <authorList>
            <person name="Sun Q."/>
            <person name="Zhou Y."/>
        </authorList>
    </citation>
    <scope>NUCLEOTIDE SEQUENCE</scope>
    <source>
        <strain evidence="7">CGMCC 4.7110</strain>
    </source>
</reference>
<dbReference type="RefSeq" id="WP_189262434.1">
    <property type="nucleotide sequence ID" value="NZ_BMML01000004.1"/>
</dbReference>
<sequence length="457" mass="47866">MTSILPPVSPVSPVSPVPPVPAVPPVPSALAGRIVVPGDARYERLRHAYVHRGAPAAVLLPEDAGQTAEALGYARSLGSTVSVRSGGHGISGRSTNDGGAVVDLSRLDEVRVLDRTRRRIRVGAGARWGRVAQVLAPHGLAVSSGDTGDVGVGGLVTAGGMGWLARLHGLTVDHVTAVELVLADGRFVRTDAEREPDLFWAVRGAGGNFGVVTAVELEACETGDVVFANLVFDVDDAASLIEAWGAVLVAAERELTSFLTFMPGGPGRPHLAHVSAVYAGSAEHGAAERALTPLLGVGPLVQQRAVLAPYSALVPVSGVAHHAQQQLGATRSGLLDRLTAGAARAVADALESGQVLMQQFRSVGGAVNDVAATATAYAHRTQNFSLMSATLPELESGLDTHWARLAPHLDGMYLSFDTRRTPDVLAEAFPEPALSRLRALKDRYDPENVFDRNFPLK</sequence>
<keyword evidence="4" id="KW-0274">FAD</keyword>
<dbReference type="PANTHER" id="PTHR42973">
    <property type="entry name" value="BINDING OXIDOREDUCTASE, PUTATIVE (AFU_ORTHOLOGUE AFUA_1G17690)-RELATED"/>
    <property type="match status" value="1"/>
</dbReference>
<keyword evidence="8" id="KW-1185">Reference proteome</keyword>
<evidence type="ECO:0000313" key="7">
    <source>
        <dbReference type="EMBL" id="GGN00258.1"/>
    </source>
</evidence>
<dbReference type="InterPro" id="IPR016167">
    <property type="entry name" value="FAD-bd_PCMH_sub1"/>
</dbReference>
<name>A0A918CPZ1_9ACTN</name>
<accession>A0A918CPZ1</accession>
<evidence type="ECO:0000256" key="2">
    <source>
        <dbReference type="ARBA" id="ARBA00005466"/>
    </source>
</evidence>
<dbReference type="InterPro" id="IPR050416">
    <property type="entry name" value="FAD-linked_Oxidoreductase"/>
</dbReference>
<protein>
    <submittedName>
        <fullName evidence="7">Oxidoreductase</fullName>
    </submittedName>
</protein>
<evidence type="ECO:0000256" key="4">
    <source>
        <dbReference type="ARBA" id="ARBA00022827"/>
    </source>
</evidence>
<comment type="similarity">
    <text evidence="2">Belongs to the oxygen-dependent FAD-linked oxidoreductase family.</text>
</comment>
<dbReference type="GO" id="GO:0071949">
    <property type="term" value="F:FAD binding"/>
    <property type="evidence" value="ECO:0007669"/>
    <property type="project" value="InterPro"/>
</dbReference>
<dbReference type="InterPro" id="IPR006094">
    <property type="entry name" value="Oxid_FAD_bind_N"/>
</dbReference>
<evidence type="ECO:0000259" key="6">
    <source>
        <dbReference type="PROSITE" id="PS51387"/>
    </source>
</evidence>
<gene>
    <name evidence="7" type="ORF">GCM10011578_021870</name>
</gene>
<proteinExistence type="inferred from homology"/>
<dbReference type="PANTHER" id="PTHR42973:SF39">
    <property type="entry name" value="FAD-BINDING PCMH-TYPE DOMAIN-CONTAINING PROTEIN"/>
    <property type="match status" value="1"/>
</dbReference>
<evidence type="ECO:0000256" key="5">
    <source>
        <dbReference type="ARBA" id="ARBA00023002"/>
    </source>
</evidence>
<dbReference type="Proteomes" id="UP000653411">
    <property type="component" value="Unassembled WGS sequence"/>
</dbReference>
<dbReference type="Pfam" id="PF01565">
    <property type="entry name" value="FAD_binding_4"/>
    <property type="match status" value="1"/>
</dbReference>
<comment type="cofactor">
    <cofactor evidence="1">
        <name>FAD</name>
        <dbReference type="ChEBI" id="CHEBI:57692"/>
    </cofactor>
</comment>
<organism evidence="7 8">
    <name type="scientific">Streptomyces fuscichromogenes</name>
    <dbReference type="NCBI Taxonomy" id="1324013"/>
    <lineage>
        <taxon>Bacteria</taxon>
        <taxon>Bacillati</taxon>
        <taxon>Actinomycetota</taxon>
        <taxon>Actinomycetes</taxon>
        <taxon>Kitasatosporales</taxon>
        <taxon>Streptomycetaceae</taxon>
        <taxon>Streptomyces</taxon>
    </lineage>
</organism>
<dbReference type="Gene3D" id="3.30.43.10">
    <property type="entry name" value="Uridine Diphospho-n-acetylenolpyruvylglucosamine Reductase, domain 2"/>
    <property type="match status" value="1"/>
</dbReference>
<feature type="domain" description="FAD-binding PCMH-type" evidence="6">
    <location>
        <begin position="51"/>
        <end position="222"/>
    </location>
</feature>